<dbReference type="PROSITE" id="PS51843">
    <property type="entry name" value="NR_LBD"/>
    <property type="match status" value="1"/>
</dbReference>
<keyword evidence="8" id="KW-0539">Nucleus</keyword>
<dbReference type="Pfam" id="PF00105">
    <property type="entry name" value="zf-C4"/>
    <property type="match status" value="1"/>
</dbReference>
<dbReference type="EMBL" id="JAPWDV010000002">
    <property type="protein sequence ID" value="KAJ6218889.1"/>
    <property type="molecule type" value="Genomic_DNA"/>
</dbReference>
<dbReference type="PANTHER" id="PTHR24082">
    <property type="entry name" value="NUCLEAR HORMONE RECEPTOR"/>
    <property type="match status" value="1"/>
</dbReference>
<dbReference type="SMART" id="SM00399">
    <property type="entry name" value="ZnF_C4"/>
    <property type="match status" value="1"/>
</dbReference>
<dbReference type="AlphaFoldDB" id="A0A9Q0RLL9"/>
<feature type="compositionally biased region" description="Polar residues" evidence="9">
    <location>
        <begin position="407"/>
        <end position="418"/>
    </location>
</feature>
<keyword evidence="1" id="KW-0479">Metal-binding</keyword>
<reference evidence="12" key="1">
    <citation type="submission" date="2022-12" db="EMBL/GenBank/DDBJ databases">
        <title>Genome assemblies of Blomia tropicalis.</title>
        <authorList>
            <person name="Cui Y."/>
        </authorList>
    </citation>
    <scope>NUCLEOTIDE SEQUENCE</scope>
    <source>
        <tissue evidence="12">Adult mites</tissue>
    </source>
</reference>
<name>A0A9Q0RLL9_BLOTA</name>
<proteinExistence type="predicted"/>
<dbReference type="Gene3D" id="1.10.565.10">
    <property type="entry name" value="Retinoid X Receptor"/>
    <property type="match status" value="1"/>
</dbReference>
<dbReference type="InterPro" id="IPR050234">
    <property type="entry name" value="Nuclear_hormone_rcpt_NR1"/>
</dbReference>
<accession>A0A9Q0RLL9</accession>
<feature type="region of interest" description="Disordered" evidence="9">
    <location>
        <begin position="829"/>
        <end position="878"/>
    </location>
</feature>
<evidence type="ECO:0000259" key="11">
    <source>
        <dbReference type="PROSITE" id="PS51843"/>
    </source>
</evidence>
<keyword evidence="2" id="KW-0863">Zinc-finger</keyword>
<feature type="region of interest" description="Disordered" evidence="9">
    <location>
        <begin position="407"/>
        <end position="485"/>
    </location>
</feature>
<dbReference type="Proteomes" id="UP001142055">
    <property type="component" value="Chromosome 2"/>
</dbReference>
<dbReference type="GO" id="GO:0030154">
    <property type="term" value="P:cell differentiation"/>
    <property type="evidence" value="ECO:0007669"/>
    <property type="project" value="TreeGrafter"/>
</dbReference>
<dbReference type="PANTHER" id="PTHR24082:SF283">
    <property type="entry name" value="NUCLEAR HORMONE RECEPTOR HR96"/>
    <property type="match status" value="1"/>
</dbReference>
<feature type="compositionally biased region" description="Low complexity" evidence="9">
    <location>
        <begin position="357"/>
        <end position="374"/>
    </location>
</feature>
<dbReference type="Gene3D" id="3.30.50.10">
    <property type="entry name" value="Erythroid Transcription Factor GATA-1, subunit A"/>
    <property type="match status" value="1"/>
</dbReference>
<evidence type="ECO:0000256" key="7">
    <source>
        <dbReference type="ARBA" id="ARBA00023170"/>
    </source>
</evidence>
<keyword evidence="3" id="KW-0862">Zinc</keyword>
<gene>
    <name evidence="12" type="ORF">RDWZM_004701</name>
</gene>
<dbReference type="GO" id="GO:0008270">
    <property type="term" value="F:zinc ion binding"/>
    <property type="evidence" value="ECO:0007669"/>
    <property type="project" value="UniProtKB-KW"/>
</dbReference>
<evidence type="ECO:0000259" key="10">
    <source>
        <dbReference type="PROSITE" id="PS51030"/>
    </source>
</evidence>
<keyword evidence="13" id="KW-1185">Reference proteome</keyword>
<dbReference type="SMART" id="SM00430">
    <property type="entry name" value="HOLI"/>
    <property type="match status" value="1"/>
</dbReference>
<evidence type="ECO:0000256" key="3">
    <source>
        <dbReference type="ARBA" id="ARBA00022833"/>
    </source>
</evidence>
<keyword evidence="7" id="KW-0675">Receptor</keyword>
<dbReference type="InterPro" id="IPR001628">
    <property type="entry name" value="Znf_hrmn_rcpt"/>
</dbReference>
<comment type="caution">
    <text evidence="12">The sequence shown here is derived from an EMBL/GenBank/DDBJ whole genome shotgun (WGS) entry which is preliminary data.</text>
</comment>
<feature type="compositionally biased region" description="Pro residues" evidence="9">
    <location>
        <begin position="467"/>
        <end position="481"/>
    </location>
</feature>
<evidence type="ECO:0000256" key="4">
    <source>
        <dbReference type="ARBA" id="ARBA00023015"/>
    </source>
</evidence>
<dbReference type="SUPFAM" id="SSF57716">
    <property type="entry name" value="Glucocorticoid receptor-like (DNA-binding domain)"/>
    <property type="match status" value="1"/>
</dbReference>
<keyword evidence="4" id="KW-0805">Transcription regulation</keyword>
<feature type="compositionally biased region" description="Low complexity" evidence="9">
    <location>
        <begin position="829"/>
        <end position="843"/>
    </location>
</feature>
<dbReference type="OMA" id="CDRATWK"/>
<evidence type="ECO:0000256" key="8">
    <source>
        <dbReference type="ARBA" id="ARBA00023242"/>
    </source>
</evidence>
<dbReference type="PROSITE" id="PS00031">
    <property type="entry name" value="NUCLEAR_REC_DBD_1"/>
    <property type="match status" value="1"/>
</dbReference>
<dbReference type="GO" id="GO:0000122">
    <property type="term" value="P:negative regulation of transcription by RNA polymerase II"/>
    <property type="evidence" value="ECO:0007669"/>
    <property type="project" value="TreeGrafter"/>
</dbReference>
<evidence type="ECO:0000256" key="1">
    <source>
        <dbReference type="ARBA" id="ARBA00022723"/>
    </source>
</evidence>
<keyword evidence="6" id="KW-0804">Transcription</keyword>
<feature type="compositionally biased region" description="Basic residues" evidence="9">
    <location>
        <begin position="419"/>
        <end position="434"/>
    </location>
</feature>
<feature type="compositionally biased region" description="Polar residues" evidence="9">
    <location>
        <begin position="375"/>
        <end position="389"/>
    </location>
</feature>
<keyword evidence="5" id="KW-0238">DNA-binding</keyword>
<dbReference type="InterPro" id="IPR000536">
    <property type="entry name" value="Nucl_hrmn_rcpt_lig-bd"/>
</dbReference>
<evidence type="ECO:0000313" key="13">
    <source>
        <dbReference type="Proteomes" id="UP001142055"/>
    </source>
</evidence>
<dbReference type="InterPro" id="IPR013088">
    <property type="entry name" value="Znf_NHR/GATA"/>
</dbReference>
<dbReference type="PRINTS" id="PR00047">
    <property type="entry name" value="STROIDFINGER"/>
</dbReference>
<feature type="region of interest" description="Disordered" evidence="9">
    <location>
        <begin position="357"/>
        <end position="389"/>
    </location>
</feature>
<evidence type="ECO:0000256" key="5">
    <source>
        <dbReference type="ARBA" id="ARBA00023125"/>
    </source>
</evidence>
<feature type="domain" description="Nuclear receptor" evidence="10">
    <location>
        <begin position="9"/>
        <end position="84"/>
    </location>
</feature>
<evidence type="ECO:0000256" key="6">
    <source>
        <dbReference type="ARBA" id="ARBA00023163"/>
    </source>
</evidence>
<feature type="compositionally biased region" description="Low complexity" evidence="9">
    <location>
        <begin position="859"/>
        <end position="872"/>
    </location>
</feature>
<dbReference type="InterPro" id="IPR035500">
    <property type="entry name" value="NHR-like_dom_sf"/>
</dbReference>
<dbReference type="GO" id="GO:0045944">
    <property type="term" value="P:positive regulation of transcription by RNA polymerase II"/>
    <property type="evidence" value="ECO:0007669"/>
    <property type="project" value="TreeGrafter"/>
</dbReference>
<dbReference type="PROSITE" id="PS51030">
    <property type="entry name" value="NUCLEAR_REC_DBD_2"/>
    <property type="match status" value="1"/>
</dbReference>
<dbReference type="GO" id="GO:0004879">
    <property type="term" value="F:nuclear receptor activity"/>
    <property type="evidence" value="ECO:0007669"/>
    <property type="project" value="TreeGrafter"/>
</dbReference>
<evidence type="ECO:0000256" key="9">
    <source>
        <dbReference type="SAM" id="MobiDB-lite"/>
    </source>
</evidence>
<feature type="domain" description="NR LBD" evidence="11">
    <location>
        <begin position="573"/>
        <end position="803"/>
    </location>
</feature>
<protein>
    <submittedName>
        <fullName evidence="12">Uncharacterized protein</fullName>
    </submittedName>
</protein>
<dbReference type="SUPFAM" id="SSF48508">
    <property type="entry name" value="Nuclear receptor ligand-binding domain"/>
    <property type="match status" value="1"/>
</dbReference>
<feature type="compositionally biased region" description="Low complexity" evidence="9">
    <location>
        <begin position="443"/>
        <end position="456"/>
    </location>
</feature>
<dbReference type="GO" id="GO:0000978">
    <property type="term" value="F:RNA polymerase II cis-regulatory region sequence-specific DNA binding"/>
    <property type="evidence" value="ECO:0007669"/>
    <property type="project" value="TreeGrafter"/>
</dbReference>
<evidence type="ECO:0000313" key="12">
    <source>
        <dbReference type="EMBL" id="KAJ6218889.1"/>
    </source>
</evidence>
<organism evidence="12 13">
    <name type="scientific">Blomia tropicalis</name>
    <name type="common">Mite</name>
    <dbReference type="NCBI Taxonomy" id="40697"/>
    <lineage>
        <taxon>Eukaryota</taxon>
        <taxon>Metazoa</taxon>
        <taxon>Ecdysozoa</taxon>
        <taxon>Arthropoda</taxon>
        <taxon>Chelicerata</taxon>
        <taxon>Arachnida</taxon>
        <taxon>Acari</taxon>
        <taxon>Acariformes</taxon>
        <taxon>Sarcoptiformes</taxon>
        <taxon>Astigmata</taxon>
        <taxon>Glycyphagoidea</taxon>
        <taxon>Echimyopodidae</taxon>
        <taxon>Blomia</taxon>
    </lineage>
</organism>
<evidence type="ECO:0000256" key="2">
    <source>
        <dbReference type="ARBA" id="ARBA00022771"/>
    </source>
</evidence>
<sequence length="904" mass="102331">MARKVDKTPKLCVICGDRAKGINFNALTCMSCKAFFRRNALRNKEMKCPFNDSCQVDKITRKFCSKCRLKKCFDLGMKKISTNRNRRQMGKNLSNGESARQSYRKQTLLNDPFETGSYHNNSSSSASSSPSSTINGSISSITSSSSHLFNALGAATTNHQTNYGTNLPLTKYQSINGTSSSSSSNNQSINAYNIFQEPSAYSLDILLSDNCDALFDSSGASNNSFTSSSTNSSPLDDLLFDTIGQSSIDPIGKRDDLSWNSSRYDQLDQSLSINSAMADCCNLLFPNSINSIEFFTSDTDIETLEFSPSPNSTNTTRQDHDLDRVHCRSPLYENGVGGGMLQSNLSNQIGIKRMATTTTTITPNSSKSNNNTNSFEYNHSQSNNSNGQKMENDFTQYLLHDNDPTWLNGTLPQMTQSNPHHHHHQHQHQHHHHQQPTPQSMLNSNTNWTNQSTTNQHQITSETLSHHPPPPLPPPPPPPIPQHQNRYINQNEMNNKQSIHTKVLSSINHQTSSMINDINNDFISNCLISSNDDDHSVETCNDYDPVIELVPRIGSNDSPLREIGFSNRELIPPERCLIKELTDACVVLKNPYKRIMVFNNYDSVRSCRITEYSFHRLIRMSKRLSRFSQLPLSDQAKMLKFSLLEMLAIRSVLDYNPDRESWAFIDDKCKVNVMVRMDVIRPFCTKCGFQRHKNFPNLFRHEWKNDNIIFDLLTAIVLFTPRPGVCQHERIKEEQLRYVYLLRRYLEIKYPTIVEAKESFSLLMNHLDEMRQLNADIFFFFRSYSTLLQTSPLFNQLLDLDSVAYCRNNDGIFSDENMFETANNVRIDSTTSSRTTTTTTSSSVASNLQPEFPIYSNGQQQQEQTTPNQTSTIAQSGPNTTMDETQTFGMTMANGSQCILNSAN</sequence>